<dbReference type="EMBL" id="WHSB02000016">
    <property type="protein sequence ID" value="MCQ4633956.1"/>
    <property type="molecule type" value="Genomic_DNA"/>
</dbReference>
<protein>
    <submittedName>
        <fullName evidence="2">DUF433 domain-containing protein</fullName>
    </submittedName>
</protein>
<evidence type="ECO:0000256" key="1">
    <source>
        <dbReference type="SAM" id="MobiDB-lite"/>
    </source>
</evidence>
<proteinExistence type="predicted"/>
<reference evidence="2" key="1">
    <citation type="submission" date="2021-07" db="EMBL/GenBank/DDBJ databases">
        <title>Shinella sp. nov., a novel member of the genus Shinella from water.</title>
        <authorList>
            <person name="Deng Y."/>
        </authorList>
    </citation>
    <scope>NUCLEOTIDE SEQUENCE</scope>
    <source>
        <strain evidence="2">CPCC 100929</strain>
    </source>
</reference>
<keyword evidence="3" id="KW-1185">Reference proteome</keyword>
<comment type="caution">
    <text evidence="2">The sequence shown here is derived from an EMBL/GenBank/DDBJ whole genome shotgun (WGS) entry which is preliminary data.</text>
</comment>
<dbReference type="Proteomes" id="UP000996601">
    <property type="component" value="Unassembled WGS sequence"/>
</dbReference>
<evidence type="ECO:0000313" key="3">
    <source>
        <dbReference type="Proteomes" id="UP000996601"/>
    </source>
</evidence>
<dbReference type="InterPro" id="IPR036388">
    <property type="entry name" value="WH-like_DNA-bd_sf"/>
</dbReference>
<accession>A0ABT1RG72</accession>
<dbReference type="Pfam" id="PF04255">
    <property type="entry name" value="DUF433"/>
    <property type="match status" value="1"/>
</dbReference>
<feature type="region of interest" description="Disordered" evidence="1">
    <location>
        <begin position="175"/>
        <end position="209"/>
    </location>
</feature>
<dbReference type="SUPFAM" id="SSF46689">
    <property type="entry name" value="Homeodomain-like"/>
    <property type="match status" value="1"/>
</dbReference>
<dbReference type="InterPro" id="IPR007367">
    <property type="entry name" value="DUF433"/>
</dbReference>
<evidence type="ECO:0000313" key="2">
    <source>
        <dbReference type="EMBL" id="MCQ4633956.1"/>
    </source>
</evidence>
<organism evidence="2 3">
    <name type="scientific">Shinella lacus</name>
    <dbReference type="NCBI Taxonomy" id="2654216"/>
    <lineage>
        <taxon>Bacteria</taxon>
        <taxon>Pseudomonadati</taxon>
        <taxon>Pseudomonadota</taxon>
        <taxon>Alphaproteobacteria</taxon>
        <taxon>Hyphomicrobiales</taxon>
        <taxon>Rhizobiaceae</taxon>
        <taxon>Shinella</taxon>
    </lineage>
</organism>
<dbReference type="RefSeq" id="WP_256120570.1">
    <property type="nucleotide sequence ID" value="NZ_WHSB02000016.1"/>
</dbReference>
<name>A0ABT1RG72_9HYPH</name>
<dbReference type="InterPro" id="IPR009057">
    <property type="entry name" value="Homeodomain-like_sf"/>
</dbReference>
<sequence length="209" mass="22378">MAATYREYTPAEAAAVSGIAVKTVHNAIDKRIVSTATSRTGGRALTDDDLLHLKLWYGVGSILSAERRKRLFDAIADDPKAETVRADDYLIVDVARARQQLAARADALREAEAAIHSVKGVAGGDAVFKGTRVPVRAIAGMRAQGAAVEELLDGYPALTTRMIELAEIWTAAHPARGRPKTLSEQGLRLKESKKVPLKSVSRPSAGSHS</sequence>
<gene>
    <name evidence="2" type="ORF">GB927_028250</name>
</gene>
<dbReference type="Gene3D" id="1.10.10.10">
    <property type="entry name" value="Winged helix-like DNA-binding domain superfamily/Winged helix DNA-binding domain"/>
    <property type="match status" value="1"/>
</dbReference>